<organism evidence="2 3">
    <name type="scientific">Azohydromonas lata</name>
    <dbReference type="NCBI Taxonomy" id="45677"/>
    <lineage>
        <taxon>Bacteria</taxon>
        <taxon>Pseudomonadati</taxon>
        <taxon>Pseudomonadota</taxon>
        <taxon>Betaproteobacteria</taxon>
        <taxon>Burkholderiales</taxon>
        <taxon>Sphaerotilaceae</taxon>
        <taxon>Azohydromonas</taxon>
    </lineage>
</organism>
<accession>A0ABU5IR26</accession>
<keyword evidence="1" id="KW-0732">Signal</keyword>
<keyword evidence="3" id="KW-1185">Reference proteome</keyword>
<evidence type="ECO:0000313" key="2">
    <source>
        <dbReference type="EMBL" id="MDZ5461338.1"/>
    </source>
</evidence>
<protein>
    <submittedName>
        <fullName evidence="2">SRPBCC family protein</fullName>
    </submittedName>
</protein>
<dbReference type="InterPro" id="IPR023393">
    <property type="entry name" value="START-like_dom_sf"/>
</dbReference>
<evidence type="ECO:0000313" key="3">
    <source>
        <dbReference type="Proteomes" id="UP001293718"/>
    </source>
</evidence>
<dbReference type="PANTHER" id="PTHR39332">
    <property type="entry name" value="BLL4707 PROTEIN"/>
    <property type="match status" value="1"/>
</dbReference>
<dbReference type="Proteomes" id="UP001293718">
    <property type="component" value="Unassembled WGS sequence"/>
</dbReference>
<dbReference type="InterPro" id="IPR019587">
    <property type="entry name" value="Polyketide_cyclase/dehydratase"/>
</dbReference>
<dbReference type="RefSeq" id="WP_322468532.1">
    <property type="nucleotide sequence ID" value="NZ_JAXOJX010000109.1"/>
</dbReference>
<sequence length="180" mass="19197">MSHDTGDTRMKYRMNIFGLACAWGLGLLAGTASAAGALHVEETTTLDAPPAVVWQAIGTFSSLAWHPVVAQTQLTAGQDNKKGAVRKVTTRDGAVIVEKLQALDAGAHRMRYEIVESPLPVAHYVSTLSVQAAGKGSRITWKSDFDAVRSEAVDDAKAKDIVAGIYKAGFDGLREQLTSK</sequence>
<dbReference type="SUPFAM" id="SSF55961">
    <property type="entry name" value="Bet v1-like"/>
    <property type="match status" value="1"/>
</dbReference>
<dbReference type="Pfam" id="PF10604">
    <property type="entry name" value="Polyketide_cyc2"/>
    <property type="match status" value="1"/>
</dbReference>
<name>A0ABU5IR26_9BURK</name>
<dbReference type="Gene3D" id="3.30.530.20">
    <property type="match status" value="1"/>
</dbReference>
<dbReference type="EMBL" id="JAXOJX010000109">
    <property type="protein sequence ID" value="MDZ5461338.1"/>
    <property type="molecule type" value="Genomic_DNA"/>
</dbReference>
<proteinExistence type="predicted"/>
<gene>
    <name evidence="2" type="ORF">SM757_32665</name>
</gene>
<comment type="caution">
    <text evidence="2">The sequence shown here is derived from an EMBL/GenBank/DDBJ whole genome shotgun (WGS) entry which is preliminary data.</text>
</comment>
<dbReference type="CDD" id="cd07821">
    <property type="entry name" value="PYR_PYL_RCAR_like"/>
    <property type="match status" value="1"/>
</dbReference>
<feature type="signal peptide" evidence="1">
    <location>
        <begin position="1"/>
        <end position="34"/>
    </location>
</feature>
<dbReference type="PANTHER" id="PTHR39332:SF7">
    <property type="entry name" value="SRPBCC FAMILY PROTEIN"/>
    <property type="match status" value="1"/>
</dbReference>
<reference evidence="2 3" key="1">
    <citation type="submission" date="2023-11" db="EMBL/GenBank/DDBJ databases">
        <title>Draft genome of Azohydromonas lata strain H1 (DSM1123), a polyhydroxyalkanoate producer.</title>
        <authorList>
            <person name="Traversa D."/>
            <person name="D'Addabbo P."/>
            <person name="Pazzani C."/>
            <person name="Manzari C."/>
            <person name="Chiara M."/>
            <person name="Scrascia M."/>
        </authorList>
    </citation>
    <scope>NUCLEOTIDE SEQUENCE [LARGE SCALE GENOMIC DNA]</scope>
    <source>
        <strain evidence="2 3">H1</strain>
    </source>
</reference>
<evidence type="ECO:0000256" key="1">
    <source>
        <dbReference type="SAM" id="SignalP"/>
    </source>
</evidence>
<feature type="chain" id="PRO_5046668683" evidence="1">
    <location>
        <begin position="35"/>
        <end position="180"/>
    </location>
</feature>